<gene>
    <name evidence="1" type="ORF">apy_03930</name>
</gene>
<dbReference type="Proteomes" id="UP000291213">
    <property type="component" value="Unassembled WGS sequence"/>
</dbReference>
<name>A0A401H8F8_AERPX</name>
<reference evidence="1 2" key="1">
    <citation type="submission" date="2017-02" db="EMBL/GenBank/DDBJ databases">
        <title>isolation and characterization of a novel temperate virus Aeropyrum globular virus 1 infecting hyperthermophilic archaeon Aeropyrum.</title>
        <authorList>
            <person name="Yumiya M."/>
            <person name="Yoshida T."/>
            <person name="Sako Y."/>
        </authorList>
    </citation>
    <scope>NUCLEOTIDE SEQUENCE [LARGE SCALE GENOMIC DNA]</scope>
    <source>
        <strain evidence="1 2">YK1-12-2013</strain>
    </source>
</reference>
<dbReference type="InterPro" id="IPR022803">
    <property type="entry name" value="Ribosomal_uL5_dom_sf"/>
</dbReference>
<dbReference type="SUPFAM" id="SSF55282">
    <property type="entry name" value="RL5-like"/>
    <property type="match status" value="1"/>
</dbReference>
<evidence type="ECO:0000313" key="1">
    <source>
        <dbReference type="EMBL" id="GBF08668.1"/>
    </source>
</evidence>
<evidence type="ECO:0000313" key="2">
    <source>
        <dbReference type="Proteomes" id="UP000291213"/>
    </source>
</evidence>
<proteinExistence type="predicted"/>
<protein>
    <recommendedName>
        <fullName evidence="3">Exosome subunit</fullName>
    </recommendedName>
</protein>
<dbReference type="InterPro" id="IPR002739">
    <property type="entry name" value="PAB1135-like"/>
</dbReference>
<dbReference type="Gene3D" id="3.30.1440.10">
    <property type="match status" value="1"/>
</dbReference>
<dbReference type="Pfam" id="PF01877">
    <property type="entry name" value="RNA_binding"/>
    <property type="match status" value="1"/>
</dbReference>
<dbReference type="PANTHER" id="PTHR38816:SF1">
    <property type="entry name" value="EXOSOME SUBUNIT"/>
    <property type="match status" value="1"/>
</dbReference>
<dbReference type="OrthoDB" id="10874at2157"/>
<organism evidence="1 2">
    <name type="scientific">Aeropyrum pernix</name>
    <dbReference type="NCBI Taxonomy" id="56636"/>
    <lineage>
        <taxon>Archaea</taxon>
        <taxon>Thermoproteota</taxon>
        <taxon>Thermoprotei</taxon>
        <taxon>Desulfurococcales</taxon>
        <taxon>Desulfurococcaceae</taxon>
        <taxon>Aeropyrum</taxon>
    </lineage>
</organism>
<dbReference type="PANTHER" id="PTHR38816">
    <property type="entry name" value="EXOSOME SUBUNIT, DUF54 FAMILY-RELATED"/>
    <property type="match status" value="1"/>
</dbReference>
<comment type="caution">
    <text evidence="1">The sequence shown here is derived from an EMBL/GenBank/DDBJ whole genome shotgun (WGS) entry which is preliminary data.</text>
</comment>
<dbReference type="AlphaFoldDB" id="A0A401H8F8"/>
<sequence>MMGVSWLEARVSVHATEDREKVVRALSNILPLSGGKIKVVEDVFEGHYGNQIRVITVRIKDGRTASKVLEEILSKLPSHDRRYLLETLEERVDKNGVLYIRVSKQDAYLGEARIYEGDDVIRIAVGFRGGRRKAINFYRELLKRLLEGKADTG</sequence>
<accession>A0A401H8F8</accession>
<dbReference type="RefSeq" id="WP_131159723.1">
    <property type="nucleotide sequence ID" value="NZ_BDMD01000016.1"/>
</dbReference>
<evidence type="ECO:0008006" key="3">
    <source>
        <dbReference type="Google" id="ProtNLM"/>
    </source>
</evidence>
<dbReference type="EMBL" id="BDMD01000016">
    <property type="protein sequence ID" value="GBF08668.1"/>
    <property type="molecule type" value="Genomic_DNA"/>
</dbReference>